<name>A0AA90ZIE2_9BACT</name>
<organism evidence="1 2">
    <name type="scientific">Segatella copri</name>
    <dbReference type="NCBI Taxonomy" id="165179"/>
    <lineage>
        <taxon>Bacteria</taxon>
        <taxon>Pseudomonadati</taxon>
        <taxon>Bacteroidota</taxon>
        <taxon>Bacteroidia</taxon>
        <taxon>Bacteroidales</taxon>
        <taxon>Prevotellaceae</taxon>
        <taxon>Segatella</taxon>
    </lineage>
</organism>
<accession>A0AA90ZIE2</accession>
<proteinExistence type="predicted"/>
<protein>
    <recommendedName>
        <fullName evidence="3">DNA mismatch repair protein</fullName>
    </recommendedName>
</protein>
<comment type="caution">
    <text evidence="1">The sequence shown here is derived from an EMBL/GenBank/DDBJ whole genome shotgun (WGS) entry which is preliminary data.</text>
</comment>
<dbReference type="EMBL" id="VZCW01000003">
    <property type="protein sequence ID" value="MQN11252.1"/>
    <property type="molecule type" value="Genomic_DNA"/>
</dbReference>
<dbReference type="AlphaFoldDB" id="A0AA90ZIE2"/>
<dbReference type="RefSeq" id="WP_153127536.1">
    <property type="nucleotide sequence ID" value="NZ_VZCW01000003.1"/>
</dbReference>
<evidence type="ECO:0000313" key="1">
    <source>
        <dbReference type="EMBL" id="MQN11252.1"/>
    </source>
</evidence>
<dbReference type="InterPro" id="IPR036890">
    <property type="entry name" value="HATPase_C_sf"/>
</dbReference>
<dbReference type="Proteomes" id="UP000442105">
    <property type="component" value="Unassembled WGS sequence"/>
</dbReference>
<dbReference type="SUPFAM" id="SSF55874">
    <property type="entry name" value="ATPase domain of HSP90 chaperone/DNA topoisomerase II/histidine kinase"/>
    <property type="match status" value="1"/>
</dbReference>
<dbReference type="Gene3D" id="3.30.565.10">
    <property type="entry name" value="Histidine kinase-like ATPase, C-terminal domain"/>
    <property type="match status" value="1"/>
</dbReference>
<sequence length="676" mass="78560">MTKRKVNITNNSISNTVTKDVNKAICEYLWNGFDANASQLSIRYTKNAFNITSLEIQDNGEGIDRSSLQETFGCFQDSQKLHTYQWSSQVKGKKGKGRYSFNCFASKADWVTVYKDKESHYIRHKITIKKGDNQNYDDNEQETKSSSVKRTGTTVSFSDINLPSDFFDSEVFLDYLKKEFAVFLFLNKAQNKEILINGEKLDYEDVIEDSDNKVILIESDCTTFYFNVTYIRWKEKMKENYCMYFLDSSQTEKYEKTTTFNNKDTKFHHSLYISSDYFNHFVDNATGEKNLFEADNTSPKDKVFKTLVKKLKRFLEEKQKKYVAEVASKKLLAKYQSKGIIRQPQNDYDKILVEDLKKTISAMYEVQPKIFTNLQDDQAKTLVGVVELLLQTDKREDLISIMESVVKLSDDERHNLASVLKTTDLARITDTIRLIQNRIRTISALKVAVKPENGMNEVDDLQKLVEQSFWIFGEEYNIVTQAEPDFNQALMGYLDKLYDTVPGISKSNYSKDKIEHPDVNKEMDIFAFRQNIQSSTIDNIVVELKHPTVKLGEKELSQVKTYMNVIMRDSRFNASNMRWKFYLVGNNFDSSNYIHNEMRNAINWGKKNLVCHVDNNGIQYEIFVIKWSELFADFEIRHNFLLKKLEMKRDELSVASVHGKTEIHSIVAEANSSDTQ</sequence>
<reference evidence="2" key="1">
    <citation type="submission" date="2019-09" db="EMBL/GenBank/DDBJ databases">
        <title>Distinct polysaccharide growth profiles of human intestinal Prevotella copri isolates.</title>
        <authorList>
            <person name="Fehlner-Peach H."/>
            <person name="Magnabosco C."/>
            <person name="Raghavan V."/>
            <person name="Scher J.U."/>
            <person name="Tett A."/>
            <person name="Cox L.M."/>
            <person name="Gottsegen C."/>
            <person name="Watters A."/>
            <person name="Wiltshire- Gordon J.D."/>
            <person name="Segata N."/>
            <person name="Bonneau R."/>
            <person name="Littman D.R."/>
        </authorList>
    </citation>
    <scope>NUCLEOTIDE SEQUENCE [LARGE SCALE GENOMIC DNA]</scope>
    <source>
        <strain evidence="2">iAQ1179</strain>
    </source>
</reference>
<dbReference type="Pfam" id="PF13589">
    <property type="entry name" value="HATPase_c_3"/>
    <property type="match status" value="1"/>
</dbReference>
<gene>
    <name evidence="1" type="ORF">F7D95_00095</name>
</gene>
<evidence type="ECO:0000313" key="2">
    <source>
        <dbReference type="Proteomes" id="UP000442105"/>
    </source>
</evidence>
<evidence type="ECO:0008006" key="3">
    <source>
        <dbReference type="Google" id="ProtNLM"/>
    </source>
</evidence>